<comment type="caution">
    <text evidence="1">The sequence shown here is derived from an EMBL/GenBank/DDBJ whole genome shotgun (WGS) entry which is preliminary data.</text>
</comment>
<name>A0A645JI54_9ZZZZ</name>
<sequence>MCGLIVIDNLIGIQIRYRITGQFGFKSPAQDHGVAVVFHFRPDFNLIGSVTHIQRKTFILLIRIQIIAILLFILDNQYHERLMVSGQSLNHDIAVFGIAVVG</sequence>
<protein>
    <submittedName>
        <fullName evidence="1">Uncharacterized protein</fullName>
    </submittedName>
</protein>
<reference evidence="1" key="1">
    <citation type="submission" date="2019-08" db="EMBL/GenBank/DDBJ databases">
        <authorList>
            <person name="Kucharzyk K."/>
            <person name="Murdoch R.W."/>
            <person name="Higgins S."/>
            <person name="Loffler F."/>
        </authorList>
    </citation>
    <scope>NUCLEOTIDE SEQUENCE</scope>
</reference>
<accession>A0A645JI54</accession>
<dbReference type="AlphaFoldDB" id="A0A645JI54"/>
<organism evidence="1">
    <name type="scientific">bioreactor metagenome</name>
    <dbReference type="NCBI Taxonomy" id="1076179"/>
    <lineage>
        <taxon>unclassified sequences</taxon>
        <taxon>metagenomes</taxon>
        <taxon>ecological metagenomes</taxon>
    </lineage>
</organism>
<evidence type="ECO:0000313" key="1">
    <source>
        <dbReference type="EMBL" id="MPN59293.1"/>
    </source>
</evidence>
<gene>
    <name evidence="1" type="ORF">SDC9_207014</name>
</gene>
<dbReference type="EMBL" id="VSSQ01133143">
    <property type="protein sequence ID" value="MPN59293.1"/>
    <property type="molecule type" value="Genomic_DNA"/>
</dbReference>
<proteinExistence type="predicted"/>